<dbReference type="InterPro" id="IPR050834">
    <property type="entry name" value="Glycosyltransf_2"/>
</dbReference>
<dbReference type="InterPro" id="IPR027417">
    <property type="entry name" value="P-loop_NTPase"/>
</dbReference>
<dbReference type="InterPro" id="IPR029044">
    <property type="entry name" value="Nucleotide-diphossugar_trans"/>
</dbReference>
<dbReference type="Pfam" id="PF00535">
    <property type="entry name" value="Glycos_transf_2"/>
    <property type="match status" value="1"/>
</dbReference>
<protein>
    <submittedName>
        <fullName evidence="2">Glycosyltransferase</fullName>
        <ecNumber evidence="2">2.4.-.-</ecNumber>
    </submittedName>
</protein>
<evidence type="ECO:0000259" key="1">
    <source>
        <dbReference type="Pfam" id="PF00535"/>
    </source>
</evidence>
<dbReference type="SUPFAM" id="SSF53795">
    <property type="entry name" value="PEP carboxykinase-like"/>
    <property type="match status" value="1"/>
</dbReference>
<dbReference type="InterPro" id="IPR001173">
    <property type="entry name" value="Glyco_trans_2-like"/>
</dbReference>
<dbReference type="PANTHER" id="PTHR43685">
    <property type="entry name" value="GLYCOSYLTRANSFERASE"/>
    <property type="match status" value="1"/>
</dbReference>
<gene>
    <name evidence="2" type="ORF">KJ970_10205</name>
</gene>
<reference evidence="2" key="1">
    <citation type="submission" date="2021-05" db="EMBL/GenBank/DDBJ databases">
        <title>Energy efficiency and biological interactions define the core microbiome of deep oligotrophic groundwater.</title>
        <authorList>
            <person name="Mehrshad M."/>
            <person name="Lopez-Fernandez M."/>
            <person name="Bell E."/>
            <person name="Bernier-Latmani R."/>
            <person name="Bertilsson S."/>
            <person name="Dopson M."/>
        </authorList>
    </citation>
    <scope>NUCLEOTIDE SEQUENCE</scope>
    <source>
        <strain evidence="2">Modern_marine.mb.64</strain>
    </source>
</reference>
<name>A0A948RWK3_UNCEI</name>
<dbReference type="SUPFAM" id="SSF53448">
    <property type="entry name" value="Nucleotide-diphospho-sugar transferases"/>
    <property type="match status" value="1"/>
</dbReference>
<dbReference type="PANTHER" id="PTHR43685:SF2">
    <property type="entry name" value="GLYCOSYLTRANSFERASE 2-LIKE DOMAIN-CONTAINING PROTEIN"/>
    <property type="match status" value="1"/>
</dbReference>
<dbReference type="Gene3D" id="3.40.50.300">
    <property type="entry name" value="P-loop containing nucleotide triphosphate hydrolases"/>
    <property type="match status" value="1"/>
</dbReference>
<comment type="caution">
    <text evidence="2">The sequence shown here is derived from an EMBL/GenBank/DDBJ whole genome shotgun (WGS) entry which is preliminary data.</text>
</comment>
<dbReference type="GO" id="GO:0016757">
    <property type="term" value="F:glycosyltransferase activity"/>
    <property type="evidence" value="ECO:0007669"/>
    <property type="project" value="UniProtKB-KW"/>
</dbReference>
<dbReference type="CDD" id="cd00761">
    <property type="entry name" value="Glyco_tranf_GTA_type"/>
    <property type="match status" value="1"/>
</dbReference>
<dbReference type="EMBL" id="JAHJDP010000053">
    <property type="protein sequence ID" value="MBU2691291.1"/>
    <property type="molecule type" value="Genomic_DNA"/>
</dbReference>
<dbReference type="EC" id="2.4.-.-" evidence="2"/>
<dbReference type="Gene3D" id="3.90.550.10">
    <property type="entry name" value="Spore Coat Polysaccharide Biosynthesis Protein SpsA, Chain A"/>
    <property type="match status" value="1"/>
</dbReference>
<evidence type="ECO:0000313" key="3">
    <source>
        <dbReference type="Proteomes" id="UP000777784"/>
    </source>
</evidence>
<feature type="domain" description="Glycosyltransferase 2-like" evidence="1">
    <location>
        <begin position="375"/>
        <end position="484"/>
    </location>
</feature>
<evidence type="ECO:0000313" key="2">
    <source>
        <dbReference type="EMBL" id="MBU2691291.1"/>
    </source>
</evidence>
<dbReference type="Proteomes" id="UP000777784">
    <property type="component" value="Unassembled WGS sequence"/>
</dbReference>
<proteinExistence type="predicted"/>
<accession>A0A948RWK3</accession>
<dbReference type="AlphaFoldDB" id="A0A948RWK3"/>
<organism evidence="2 3">
    <name type="scientific">Eiseniibacteriota bacterium</name>
    <dbReference type="NCBI Taxonomy" id="2212470"/>
    <lineage>
        <taxon>Bacteria</taxon>
        <taxon>Candidatus Eiseniibacteriota</taxon>
    </lineage>
</organism>
<keyword evidence="2" id="KW-0808">Transferase</keyword>
<sequence length="602" mass="68243">MKTNPKTEAEQIAFYDETYDRFLKARAAVGEVICDYRIAGVTIRLSFAGERLLTHLTPALEHLKIIPDGLPDLTFCLWDSQSTGIRMPDPPCHRDHFTDRGDIWGFNSERIRTAFHWHDYSVNLLDHQCNNGIYWVATAETLPYWVKASPLRTLIHWGMERRGRQLLHAAAVGTEKGAVLITGKGGVGKSSTALACLQAGYSYVADDYLIVGLDPEPVVYNLYGTAKLDADNIDQYPMLRPHIKNPDKLRDEKAVLFLHPYFEDQMQLEMPLRALLVPGIVDAERTSFKNTEPSIARQAASFTTMSQLPNVGRRTYEFFDRLCSRLPCYRIELGRDRALIPRAIADFLDRDPGMVSQGPLVEKVSSAGRQNPLISVVIPVYNGAAFIKEAVENVLAQAYPSLEIIIVDDGSTDGTAEIIRGLPCDIRYFRQDNNGAASARNRGIRDTAGDLITFLDVDDLWPENNLRMLVDEMSRRPELDLIHGYAQLVEYSPRSKTYEYRGNPRESFPYYIGAGLYRKRVFDKVGLFDKTLKFGEDTDWYNRANEQKIPMMRIEAVTLLVRRHGGNMTHGKSLVELNMLRVFKKALDRKRILGEDTGARED</sequence>
<keyword evidence="2" id="KW-0328">Glycosyltransferase</keyword>